<reference evidence="2 3" key="1">
    <citation type="submission" date="2012-10" db="EMBL/GenBank/DDBJ databases">
        <title>Genome sequence of Variovorax paradoxus B4.</title>
        <authorList>
            <person name="Schuldes J."/>
            <person name="Brandt U."/>
            <person name="Hiessl S."/>
            <person name="Wuebbeler J.H."/>
            <person name="Thuermer A."/>
            <person name="Steinbuechel A."/>
            <person name="Daniel R."/>
        </authorList>
    </citation>
    <scope>NUCLEOTIDE SEQUENCE [LARGE SCALE GENOMIC DNA]</scope>
    <source>
        <strain evidence="2 3">B4</strain>
    </source>
</reference>
<dbReference type="EMBL" id="CP003911">
    <property type="protein sequence ID" value="AGU49591.1"/>
    <property type="molecule type" value="Genomic_DNA"/>
</dbReference>
<evidence type="ECO:0000256" key="1">
    <source>
        <dbReference type="SAM" id="MobiDB-lite"/>
    </source>
</evidence>
<accession>T1XAV0</accession>
<dbReference type="KEGG" id="vpd:VAPA_1c24910"/>
<evidence type="ECO:0000313" key="2">
    <source>
        <dbReference type="EMBL" id="AGU49591.1"/>
    </source>
</evidence>
<dbReference type="AlphaFoldDB" id="T1XAV0"/>
<evidence type="ECO:0000313" key="3">
    <source>
        <dbReference type="Proteomes" id="UP000016223"/>
    </source>
</evidence>
<feature type="region of interest" description="Disordered" evidence="1">
    <location>
        <begin position="1"/>
        <end position="27"/>
    </location>
</feature>
<gene>
    <name evidence="2" type="ORF">VAPA_1c24910</name>
</gene>
<name>T1XAV0_VARPD</name>
<dbReference type="Proteomes" id="UP000016223">
    <property type="component" value="Chromosome 1"/>
</dbReference>
<proteinExistence type="predicted"/>
<dbReference type="HOGENOM" id="CLU_195399_0_0_4"/>
<sequence length="81" mass="8735">MSALGHVAKASPGPARPANPVYSRDSSSALHEGAQTVCDLPSTWRVRNCDRTRCFPHMKQDMVAPLNDAEARNGEPGAFDL</sequence>
<organism evidence="2 3">
    <name type="scientific">Variovorax paradoxus B4</name>
    <dbReference type="NCBI Taxonomy" id="1246301"/>
    <lineage>
        <taxon>Bacteria</taxon>
        <taxon>Pseudomonadati</taxon>
        <taxon>Pseudomonadota</taxon>
        <taxon>Betaproteobacteria</taxon>
        <taxon>Burkholderiales</taxon>
        <taxon>Comamonadaceae</taxon>
        <taxon>Variovorax</taxon>
    </lineage>
</organism>
<protein>
    <submittedName>
        <fullName evidence="2">Uncharacterized protein</fullName>
    </submittedName>
</protein>